<feature type="transmembrane region" description="Helical" evidence="12">
    <location>
        <begin position="263"/>
        <end position="281"/>
    </location>
</feature>
<proteinExistence type="inferred from homology"/>
<comment type="subunit">
    <text evidence="2">Monomer.</text>
</comment>
<dbReference type="GO" id="GO:0015385">
    <property type="term" value="F:sodium:proton antiporter activity"/>
    <property type="evidence" value="ECO:0007669"/>
    <property type="project" value="TreeGrafter"/>
</dbReference>
<evidence type="ECO:0000259" key="13">
    <source>
        <dbReference type="PROSITE" id="PS50850"/>
    </source>
</evidence>
<accession>A0A0W0V8Z9</accession>
<keyword evidence="6 12" id="KW-0812">Transmembrane</keyword>
<dbReference type="InterPro" id="IPR036259">
    <property type="entry name" value="MFS_trans_sf"/>
</dbReference>
<name>A0A0W0V8Z9_9GAMM</name>
<dbReference type="Proteomes" id="UP000055035">
    <property type="component" value="Unassembled WGS sequence"/>
</dbReference>
<sequence length="418" mass="46073">MPQPLINISRRQALIYAGFLVMYEFLTYIANDMIMPGMVKVVSSFHGPETAIASSLTAYILGGASLQLFLGPISDRYGRRPVMIFGATFFFVCTLLIACSTSIEQFLVARFFQGMGLCFIAVIGYATLQEIFAEMDAVRLIAIMANAAILAPLIGPLLGAVFVHYYSWRFIFIIIGFFAVIALWGLYRFMPEPVGQTKTDGEEIKAISLSPRIVAKNYRHLFLNPSVCFGSVGVGFLGLPCIAWIALAPVILIKDANLTVIEYGLWQMPLFGASIAGNWFLQRLTYRGSLKRILLTGSIISLLSLLLTALMPLLLGGSYLWLMPGLIVYFFGLGVATAPLNRLILFSTTVGKGTTSAFMTMMGMIIQALGIEVANYLYGTHNNILFGLLCAFVGIIYFVFLMITLAFNKKEMDLEKQT</sequence>
<dbReference type="OrthoDB" id="9814303at2"/>
<protein>
    <recommendedName>
        <fullName evidence="11">Multidrug transporter MdfA</fullName>
    </recommendedName>
</protein>
<keyword evidence="3" id="KW-0813">Transport</keyword>
<dbReference type="PATRIC" id="fig|456.5.peg.974"/>
<dbReference type="Pfam" id="PF07690">
    <property type="entry name" value="MFS_1"/>
    <property type="match status" value="1"/>
</dbReference>
<dbReference type="PANTHER" id="PTHR23502">
    <property type="entry name" value="MAJOR FACILITATOR SUPERFAMILY"/>
    <property type="match status" value="1"/>
</dbReference>
<evidence type="ECO:0000256" key="11">
    <source>
        <dbReference type="ARBA" id="ARBA00040126"/>
    </source>
</evidence>
<feature type="transmembrane region" description="Helical" evidence="12">
    <location>
        <begin position="221"/>
        <end position="251"/>
    </location>
</feature>
<feature type="transmembrane region" description="Helical" evidence="12">
    <location>
        <begin position="293"/>
        <end position="315"/>
    </location>
</feature>
<feature type="transmembrane region" description="Helical" evidence="12">
    <location>
        <begin position="168"/>
        <end position="187"/>
    </location>
</feature>
<dbReference type="RefSeq" id="WP_058470453.1">
    <property type="nucleotide sequence ID" value="NZ_CAAAIC010000002.1"/>
</dbReference>
<evidence type="ECO:0000313" key="15">
    <source>
        <dbReference type="Proteomes" id="UP000055035"/>
    </source>
</evidence>
<evidence type="ECO:0000256" key="4">
    <source>
        <dbReference type="ARBA" id="ARBA00022475"/>
    </source>
</evidence>
<reference evidence="14 15" key="1">
    <citation type="submission" date="2015-11" db="EMBL/GenBank/DDBJ databases">
        <title>Genomic analysis of 38 Legionella species identifies large and diverse effector repertoires.</title>
        <authorList>
            <person name="Burstein D."/>
            <person name="Amaro F."/>
            <person name="Zusman T."/>
            <person name="Lifshitz Z."/>
            <person name="Cohen O."/>
            <person name="Gilbert J.A."/>
            <person name="Pupko T."/>
            <person name="Shuman H.A."/>
            <person name="Segal G."/>
        </authorList>
    </citation>
    <scope>NUCLEOTIDE SEQUENCE [LARGE SCALE GENOMIC DNA]</scope>
    <source>
        <strain evidence="14 15">BL-540</strain>
    </source>
</reference>
<feature type="transmembrane region" description="Helical" evidence="12">
    <location>
        <begin position="82"/>
        <end position="103"/>
    </location>
</feature>
<keyword evidence="5" id="KW-0997">Cell inner membrane</keyword>
<dbReference type="PROSITE" id="PS50850">
    <property type="entry name" value="MFS"/>
    <property type="match status" value="1"/>
</dbReference>
<evidence type="ECO:0000256" key="10">
    <source>
        <dbReference type="ARBA" id="ARBA00038406"/>
    </source>
</evidence>
<feature type="transmembrane region" description="Helical" evidence="12">
    <location>
        <begin position="384"/>
        <end position="407"/>
    </location>
</feature>
<evidence type="ECO:0000256" key="8">
    <source>
        <dbReference type="ARBA" id="ARBA00023136"/>
    </source>
</evidence>
<feature type="transmembrane region" description="Helical" evidence="12">
    <location>
        <begin position="321"/>
        <end position="345"/>
    </location>
</feature>
<comment type="similarity">
    <text evidence="10">Belongs to the major facilitator superfamily. MdfA family.</text>
</comment>
<evidence type="ECO:0000256" key="7">
    <source>
        <dbReference type="ARBA" id="ARBA00022989"/>
    </source>
</evidence>
<dbReference type="GO" id="GO:1990961">
    <property type="term" value="P:xenobiotic detoxification by transmembrane export across the plasma membrane"/>
    <property type="evidence" value="ECO:0007669"/>
    <property type="project" value="TreeGrafter"/>
</dbReference>
<feature type="transmembrane region" description="Helical" evidence="12">
    <location>
        <begin position="109"/>
        <end position="128"/>
    </location>
</feature>
<dbReference type="InterPro" id="IPR005829">
    <property type="entry name" value="Sugar_transporter_CS"/>
</dbReference>
<feature type="transmembrane region" description="Helical" evidence="12">
    <location>
        <begin position="50"/>
        <end position="70"/>
    </location>
</feature>
<dbReference type="GO" id="GO:0046677">
    <property type="term" value="P:response to antibiotic"/>
    <property type="evidence" value="ECO:0007669"/>
    <property type="project" value="UniProtKB-KW"/>
</dbReference>
<dbReference type="SUPFAM" id="SSF103473">
    <property type="entry name" value="MFS general substrate transporter"/>
    <property type="match status" value="1"/>
</dbReference>
<evidence type="ECO:0000256" key="12">
    <source>
        <dbReference type="SAM" id="Phobius"/>
    </source>
</evidence>
<evidence type="ECO:0000256" key="2">
    <source>
        <dbReference type="ARBA" id="ARBA00011245"/>
    </source>
</evidence>
<dbReference type="InterPro" id="IPR020846">
    <property type="entry name" value="MFS_dom"/>
</dbReference>
<keyword evidence="9" id="KW-0046">Antibiotic resistance</keyword>
<evidence type="ECO:0000256" key="5">
    <source>
        <dbReference type="ARBA" id="ARBA00022519"/>
    </source>
</evidence>
<evidence type="ECO:0000256" key="6">
    <source>
        <dbReference type="ARBA" id="ARBA00022692"/>
    </source>
</evidence>
<evidence type="ECO:0000256" key="3">
    <source>
        <dbReference type="ARBA" id="ARBA00022448"/>
    </source>
</evidence>
<comment type="subcellular location">
    <subcellularLocation>
        <location evidence="1">Cell inner membrane</location>
        <topology evidence="1">Multi-pass membrane protein</topology>
    </subcellularLocation>
</comment>
<dbReference type="AlphaFoldDB" id="A0A0W0V8Z9"/>
<feature type="transmembrane region" description="Helical" evidence="12">
    <location>
        <begin position="12"/>
        <end position="30"/>
    </location>
</feature>
<keyword evidence="7 12" id="KW-1133">Transmembrane helix</keyword>
<gene>
    <name evidence="14" type="primary">cmr</name>
    <name evidence="14" type="ORF">Ljor_0917</name>
</gene>
<dbReference type="PANTHER" id="PTHR23502:SF43">
    <property type="entry name" value="MULTIDRUG TRANSPORTER MDFA"/>
    <property type="match status" value="1"/>
</dbReference>
<keyword evidence="4" id="KW-1003">Cell membrane</keyword>
<dbReference type="Gene3D" id="1.20.1720.10">
    <property type="entry name" value="Multidrug resistance protein D"/>
    <property type="match status" value="1"/>
</dbReference>
<dbReference type="PROSITE" id="PS00216">
    <property type="entry name" value="SUGAR_TRANSPORT_1"/>
    <property type="match status" value="1"/>
</dbReference>
<dbReference type="GO" id="GO:0005886">
    <property type="term" value="C:plasma membrane"/>
    <property type="evidence" value="ECO:0007669"/>
    <property type="project" value="UniProtKB-SubCell"/>
</dbReference>
<evidence type="ECO:0000313" key="14">
    <source>
        <dbReference type="EMBL" id="KTD16611.1"/>
    </source>
</evidence>
<evidence type="ECO:0000256" key="1">
    <source>
        <dbReference type="ARBA" id="ARBA00004429"/>
    </source>
</evidence>
<feature type="domain" description="Major facilitator superfamily (MFS) profile" evidence="13">
    <location>
        <begin position="10"/>
        <end position="406"/>
    </location>
</feature>
<organism evidence="14 15">
    <name type="scientific">Legionella jordanis</name>
    <dbReference type="NCBI Taxonomy" id="456"/>
    <lineage>
        <taxon>Bacteria</taxon>
        <taxon>Pseudomonadati</taxon>
        <taxon>Pseudomonadota</taxon>
        <taxon>Gammaproteobacteria</taxon>
        <taxon>Legionellales</taxon>
        <taxon>Legionellaceae</taxon>
        <taxon>Legionella</taxon>
    </lineage>
</organism>
<evidence type="ECO:0000256" key="9">
    <source>
        <dbReference type="ARBA" id="ARBA00023251"/>
    </source>
</evidence>
<dbReference type="EMBL" id="LNYJ01000011">
    <property type="protein sequence ID" value="KTD16611.1"/>
    <property type="molecule type" value="Genomic_DNA"/>
</dbReference>
<keyword evidence="8 12" id="KW-0472">Membrane</keyword>
<dbReference type="InterPro" id="IPR011701">
    <property type="entry name" value="MFS"/>
</dbReference>
<keyword evidence="15" id="KW-1185">Reference proteome</keyword>
<comment type="caution">
    <text evidence="14">The sequence shown here is derived from an EMBL/GenBank/DDBJ whole genome shotgun (WGS) entry which is preliminary data.</text>
</comment>
<feature type="transmembrane region" description="Helical" evidence="12">
    <location>
        <begin position="140"/>
        <end position="162"/>
    </location>
</feature>
<dbReference type="STRING" id="456.Ljor_0917"/>